<dbReference type="AlphaFoldDB" id="A0A7W3JKX3"/>
<evidence type="ECO:0000313" key="4">
    <source>
        <dbReference type="Proteomes" id="UP000321154"/>
    </source>
</evidence>
<reference evidence="2 5" key="2">
    <citation type="submission" date="2020-07" db="EMBL/GenBank/DDBJ databases">
        <title>Sequencing the genomes of 1000 actinobacteria strains.</title>
        <authorList>
            <person name="Klenk H.-P."/>
        </authorList>
    </citation>
    <scope>NUCLEOTIDE SEQUENCE [LARGE SCALE GENOMIC DNA]</scope>
    <source>
        <strain evidence="2 5">DSM 10309</strain>
    </source>
</reference>
<accession>A0A7W3JKX3</accession>
<reference evidence="1 4" key="1">
    <citation type="submission" date="2019-07" db="EMBL/GenBank/DDBJ databases">
        <title>Whole genome shotgun sequence of Frigoribacterium faeni NBRC 103066.</title>
        <authorList>
            <person name="Hosoyama A."/>
            <person name="Uohara A."/>
            <person name="Ohji S."/>
            <person name="Ichikawa N."/>
        </authorList>
    </citation>
    <scope>NUCLEOTIDE SEQUENCE [LARGE SCALE GENOMIC DNA]</scope>
    <source>
        <strain evidence="1 4">NBRC 103066</strain>
    </source>
</reference>
<dbReference type="EMBL" id="BJUV01000017">
    <property type="protein sequence ID" value="GEK83570.1"/>
    <property type="molecule type" value="Genomic_DNA"/>
</dbReference>
<dbReference type="EMBL" id="JACGWW010000008">
    <property type="protein sequence ID" value="MBA8814779.1"/>
    <property type="molecule type" value="Genomic_DNA"/>
</dbReference>
<evidence type="ECO:0000313" key="2">
    <source>
        <dbReference type="EMBL" id="MBA8814779.1"/>
    </source>
</evidence>
<dbReference type="GO" id="GO:0004729">
    <property type="term" value="F:oxygen-dependent protoporphyrinogen oxidase activity"/>
    <property type="evidence" value="ECO:0007669"/>
    <property type="project" value="UniProtKB-EC"/>
</dbReference>
<dbReference type="EMBL" id="JACGWW010000011">
    <property type="protein sequence ID" value="MBA8814912.1"/>
    <property type="molecule type" value="Genomic_DNA"/>
</dbReference>
<dbReference type="Proteomes" id="UP000321154">
    <property type="component" value="Unassembled WGS sequence"/>
</dbReference>
<dbReference type="RefSeq" id="WP_146855432.1">
    <property type="nucleotide sequence ID" value="NZ_BAAAHR010000003.1"/>
</dbReference>
<comment type="caution">
    <text evidence="2">The sequence shown here is derived from an EMBL/GenBank/DDBJ whole genome shotgun (WGS) entry which is preliminary data.</text>
</comment>
<protein>
    <submittedName>
        <fullName evidence="2">Oxygen-dependent protoporphyrinogen oxidase</fullName>
        <ecNumber evidence="2">1.3.3.4</ecNumber>
    </submittedName>
</protein>
<dbReference type="Proteomes" id="UP000522688">
    <property type="component" value="Unassembled WGS sequence"/>
</dbReference>
<evidence type="ECO:0000313" key="3">
    <source>
        <dbReference type="EMBL" id="MBA8814912.1"/>
    </source>
</evidence>
<evidence type="ECO:0000313" key="5">
    <source>
        <dbReference type="Proteomes" id="UP000522688"/>
    </source>
</evidence>
<organism evidence="2 5">
    <name type="scientific">Frigoribacterium faeni</name>
    <dbReference type="NCBI Taxonomy" id="145483"/>
    <lineage>
        <taxon>Bacteria</taxon>
        <taxon>Bacillati</taxon>
        <taxon>Actinomycetota</taxon>
        <taxon>Actinomycetes</taxon>
        <taxon>Micrococcales</taxon>
        <taxon>Microbacteriaceae</taxon>
        <taxon>Frigoribacterium</taxon>
    </lineage>
</organism>
<evidence type="ECO:0000313" key="1">
    <source>
        <dbReference type="EMBL" id="GEK83570.1"/>
    </source>
</evidence>
<proteinExistence type="predicted"/>
<keyword evidence="4" id="KW-1185">Reference proteome</keyword>
<keyword evidence="2" id="KW-0560">Oxidoreductase</keyword>
<dbReference type="EC" id="1.3.3.4" evidence="2"/>
<name>A0A7W3JKX3_9MICO</name>
<gene>
    <name evidence="2" type="ORF">FB463_003054</name>
    <name evidence="3" type="ORF">FB463_003189</name>
    <name evidence="1" type="ORF">FFA01_18790</name>
</gene>
<sequence length="90" mass="9553">MRGKLIFVAGAALGFVLGARAGRDRYDQIAEKSSKLWHSRAVQRQVVKAEDFAGAKTADAVDAAVDGVKFVVVKAFGGGKKKSTRTGTTR</sequence>